<organism evidence="6 7">
    <name type="scientific">Pedococcus cremeus</name>
    <dbReference type="NCBI Taxonomy" id="587636"/>
    <lineage>
        <taxon>Bacteria</taxon>
        <taxon>Bacillati</taxon>
        <taxon>Actinomycetota</taxon>
        <taxon>Actinomycetes</taxon>
        <taxon>Micrococcales</taxon>
        <taxon>Intrasporangiaceae</taxon>
        <taxon>Pedococcus</taxon>
    </lineage>
</organism>
<proteinExistence type="inferred from homology"/>
<evidence type="ECO:0000259" key="5">
    <source>
        <dbReference type="Pfam" id="PF04085"/>
    </source>
</evidence>
<evidence type="ECO:0000256" key="4">
    <source>
        <dbReference type="ARBA" id="ARBA00032089"/>
    </source>
</evidence>
<dbReference type="GO" id="GO:0005886">
    <property type="term" value="C:plasma membrane"/>
    <property type="evidence" value="ECO:0007669"/>
    <property type="project" value="TreeGrafter"/>
</dbReference>
<dbReference type="InterPro" id="IPR042177">
    <property type="entry name" value="Cell/Rod_1"/>
</dbReference>
<dbReference type="InterPro" id="IPR006311">
    <property type="entry name" value="TAT_signal"/>
</dbReference>
<dbReference type="EMBL" id="FOHB01000003">
    <property type="protein sequence ID" value="SES12717.1"/>
    <property type="molecule type" value="Genomic_DNA"/>
</dbReference>
<dbReference type="Proteomes" id="UP000199019">
    <property type="component" value="Unassembled WGS sequence"/>
</dbReference>
<dbReference type="RefSeq" id="WP_177180303.1">
    <property type="nucleotide sequence ID" value="NZ_FOHB01000003.1"/>
</dbReference>
<keyword evidence="7" id="KW-1185">Reference proteome</keyword>
<feature type="domain" description="Rod shape-determining protein MreC beta-barrel core" evidence="5">
    <location>
        <begin position="118"/>
        <end position="275"/>
    </location>
</feature>
<protein>
    <recommendedName>
        <fullName evidence="2">Cell shape-determining protein MreC</fullName>
    </recommendedName>
    <alternativeName>
        <fullName evidence="4">Cell shape protein MreC</fullName>
    </alternativeName>
</protein>
<dbReference type="InterPro" id="IPR055342">
    <property type="entry name" value="MreC_beta-barrel_core"/>
</dbReference>
<evidence type="ECO:0000256" key="2">
    <source>
        <dbReference type="ARBA" id="ARBA00013855"/>
    </source>
</evidence>
<dbReference type="InterPro" id="IPR007221">
    <property type="entry name" value="MreC"/>
</dbReference>
<keyword evidence="3" id="KW-0133">Cell shape</keyword>
<dbReference type="GO" id="GO:0008360">
    <property type="term" value="P:regulation of cell shape"/>
    <property type="evidence" value="ECO:0007669"/>
    <property type="project" value="UniProtKB-KW"/>
</dbReference>
<evidence type="ECO:0000313" key="7">
    <source>
        <dbReference type="Proteomes" id="UP000199019"/>
    </source>
</evidence>
<dbReference type="PANTHER" id="PTHR34138:SF1">
    <property type="entry name" value="CELL SHAPE-DETERMINING PROTEIN MREC"/>
    <property type="match status" value="1"/>
</dbReference>
<dbReference type="Gene3D" id="2.40.10.350">
    <property type="entry name" value="Rod shape-determining protein MreC, domain 2"/>
    <property type="match status" value="1"/>
</dbReference>
<evidence type="ECO:0000256" key="3">
    <source>
        <dbReference type="ARBA" id="ARBA00022960"/>
    </source>
</evidence>
<dbReference type="InterPro" id="IPR042175">
    <property type="entry name" value="Cell/Rod_MreC_2"/>
</dbReference>
<name>A0A1H9UUI7_9MICO</name>
<accession>A0A1H9UUI7</accession>
<dbReference type="PANTHER" id="PTHR34138">
    <property type="entry name" value="CELL SHAPE-DETERMINING PROTEIN MREC"/>
    <property type="match status" value="1"/>
</dbReference>
<reference evidence="7" key="1">
    <citation type="submission" date="2016-10" db="EMBL/GenBank/DDBJ databases">
        <authorList>
            <person name="Varghese N."/>
            <person name="Submissions S."/>
        </authorList>
    </citation>
    <scope>NUCLEOTIDE SEQUENCE [LARGE SCALE GENOMIC DNA]</scope>
    <source>
        <strain evidence="7">CGMCC 1.6963</strain>
    </source>
</reference>
<evidence type="ECO:0000256" key="1">
    <source>
        <dbReference type="ARBA" id="ARBA00009369"/>
    </source>
</evidence>
<dbReference type="Gene3D" id="2.40.10.340">
    <property type="entry name" value="Rod shape-determining protein MreC, domain 1"/>
    <property type="match status" value="1"/>
</dbReference>
<dbReference type="PROSITE" id="PS51318">
    <property type="entry name" value="TAT"/>
    <property type="match status" value="1"/>
</dbReference>
<dbReference type="AlphaFoldDB" id="A0A1H9UUI7"/>
<dbReference type="Pfam" id="PF04085">
    <property type="entry name" value="MreC"/>
    <property type="match status" value="1"/>
</dbReference>
<evidence type="ECO:0000313" key="6">
    <source>
        <dbReference type="EMBL" id="SES12717.1"/>
    </source>
</evidence>
<gene>
    <name evidence="6" type="ORF">SAMN05216199_2101</name>
</gene>
<comment type="similarity">
    <text evidence="1">Belongs to the MreC family.</text>
</comment>
<sequence length="292" mass="29021">MRRRPSRRRLLVALLAATLVVVVADVSGWSATDRVRALGATVLGPLERVAGRGGGAALAASDSRAARTRLGYDAAVDARTTEEARQLRALLDSPGATGARLVPARVVAVGSQGAAGPERVTIDVGSRDGVTADRTVVNADGLVGRVVATGPWTSDVLLVGSADLAVGVRVGSAGTLGSLTGATGATGDTGATGMTGASGVRPRPAGQLDLQLVQRGSVAVGDAVTTMGSTGGRPFVAGVPVGRVSSVDPGGGRFAPTAAVQPSVDVTRLDVVGVLLTAPRTTPRTAVEGTAR</sequence>
<dbReference type="STRING" id="587636.SAMN05216199_2101"/>